<dbReference type="CDD" id="cd12148">
    <property type="entry name" value="fungal_TF_MHR"/>
    <property type="match status" value="1"/>
</dbReference>
<proteinExistence type="predicted"/>
<dbReference type="PANTHER" id="PTHR37534">
    <property type="entry name" value="TRANSCRIPTIONAL ACTIVATOR PROTEIN UGA3"/>
    <property type="match status" value="1"/>
</dbReference>
<evidence type="ECO:0000256" key="3">
    <source>
        <dbReference type="SAM" id="MobiDB-lite"/>
    </source>
</evidence>
<sequence length="668" mass="74257">MGYRPMAGTVANGAAFYAPSRRNTREAKQRSVEMIGRGWRLDWVRRGLDFVSQLAIGRWQDGAAQLRYKEKKKKCNEERPQCDRCQERGLKCEYEPVKPRKRRRTVSNPEHMGIRPPTTAPGQHLGYHDRLHALRQDSSSGSSVLSGSPTPPLPAIAESWEVHSAHSVFSDSGSSCGGDTILDMHSPLPPFDALDGFARSAPEIHDVKPLQMDPLDGFPKEHYDDDIPTSREMFAPTSALARSSSYPDPQSAFISPSSGGSPYDFTIPAFSEFTARESRRGLLDHFCNVLSHLIVFKEDNGNPFRQYILPMAQKSPPLLNAIYAISSAHLEHRGLQMEERALDLHSKALQGLANLIAHKDEGNRDEVLAVIILLLYYEIVRSGSSTVLTSHLRGALSIMRERRGRRGLTSTFLERAFRYFDVASALSFGTSPMSGTILSPTTSDIPSFREAASAISAVDTLYGLVADLWPVLHRLSSLADVKRSIEKAEMESPGHDKANNMRTEFDTTTSNIELALQQWVPKIPASVVTTENPTDDSRLQSILNNAEAHKQASFVHLYRAILSVPRSSPKVQTPVKQTLQACLRVVIFSGPMAALLWPLFTAASEAVEDVDRNVARTVFRHLESRQGMNNIVTGWEICEELWRRSDSGHGEIGWRDVARDMGSEVIFG</sequence>
<evidence type="ECO:0000259" key="4">
    <source>
        <dbReference type="Pfam" id="PF00172"/>
    </source>
</evidence>
<protein>
    <submittedName>
        <fullName evidence="5">Zn(2)-C6 fungal-type DNA-binding domain</fullName>
    </submittedName>
</protein>
<reference evidence="6" key="1">
    <citation type="submission" date="2017-03" db="EMBL/GenBank/DDBJ databases">
        <authorList>
            <person name="Sharma R."/>
            <person name="Thines M."/>
        </authorList>
    </citation>
    <scope>NUCLEOTIDE SEQUENCE [LARGE SCALE GENOMIC DNA]</scope>
</reference>
<keyword evidence="6" id="KW-1185">Reference proteome</keyword>
<dbReference type="InterPro" id="IPR021858">
    <property type="entry name" value="Fun_TF"/>
</dbReference>
<dbReference type="InterPro" id="IPR036864">
    <property type="entry name" value="Zn2-C6_fun-type_DNA-bd_sf"/>
</dbReference>
<comment type="subcellular location">
    <subcellularLocation>
        <location evidence="1">Nucleus</location>
    </subcellularLocation>
</comment>
<keyword evidence="2" id="KW-0539">Nucleus</keyword>
<dbReference type="PANTHER" id="PTHR37534:SF15">
    <property type="entry name" value="ZN(II)2CYS6 TRANSCRIPTION FACTOR (EUROFUNG)"/>
    <property type="match status" value="1"/>
</dbReference>
<dbReference type="AlphaFoldDB" id="A0A1W5DET8"/>
<feature type="region of interest" description="Disordered" evidence="3">
    <location>
        <begin position="101"/>
        <end position="123"/>
    </location>
</feature>
<dbReference type="Proteomes" id="UP000192927">
    <property type="component" value="Unassembled WGS sequence"/>
</dbReference>
<name>A0A1W5DET8_9LECA</name>
<evidence type="ECO:0000313" key="6">
    <source>
        <dbReference type="Proteomes" id="UP000192927"/>
    </source>
</evidence>
<keyword evidence="5" id="KW-0238">DNA-binding</keyword>
<feature type="domain" description="Zn(2)-C6 fungal-type" evidence="4">
    <location>
        <begin position="70"/>
        <end position="99"/>
    </location>
</feature>
<dbReference type="InterPro" id="IPR001138">
    <property type="entry name" value="Zn2Cys6_DnaBD"/>
</dbReference>
<dbReference type="Pfam" id="PF00172">
    <property type="entry name" value="Zn_clus"/>
    <property type="match status" value="1"/>
</dbReference>
<accession>A0A1W5DET8</accession>
<dbReference type="Pfam" id="PF11951">
    <property type="entry name" value="Fungal_trans_2"/>
    <property type="match status" value="1"/>
</dbReference>
<dbReference type="GO" id="GO:0000976">
    <property type="term" value="F:transcription cis-regulatory region binding"/>
    <property type="evidence" value="ECO:0007669"/>
    <property type="project" value="TreeGrafter"/>
</dbReference>
<evidence type="ECO:0000256" key="1">
    <source>
        <dbReference type="ARBA" id="ARBA00004123"/>
    </source>
</evidence>
<dbReference type="Gene3D" id="4.10.240.10">
    <property type="entry name" value="Zn(2)-C6 fungal-type DNA-binding domain"/>
    <property type="match status" value="1"/>
</dbReference>
<dbReference type="SUPFAM" id="SSF57701">
    <property type="entry name" value="Zn2/Cys6 DNA-binding domain"/>
    <property type="match status" value="1"/>
</dbReference>
<dbReference type="GO" id="GO:0005634">
    <property type="term" value="C:nucleus"/>
    <property type="evidence" value="ECO:0007669"/>
    <property type="project" value="UniProtKB-SubCell"/>
</dbReference>
<organism evidence="5 6">
    <name type="scientific">Lasallia pustulata</name>
    <dbReference type="NCBI Taxonomy" id="136370"/>
    <lineage>
        <taxon>Eukaryota</taxon>
        <taxon>Fungi</taxon>
        <taxon>Dikarya</taxon>
        <taxon>Ascomycota</taxon>
        <taxon>Pezizomycotina</taxon>
        <taxon>Lecanoromycetes</taxon>
        <taxon>OSLEUM clade</taxon>
        <taxon>Umbilicariomycetidae</taxon>
        <taxon>Umbilicariales</taxon>
        <taxon>Umbilicariaceae</taxon>
        <taxon>Lasallia</taxon>
    </lineage>
</organism>
<evidence type="ECO:0000313" key="5">
    <source>
        <dbReference type="EMBL" id="SLM41409.1"/>
    </source>
</evidence>
<evidence type="ECO:0000256" key="2">
    <source>
        <dbReference type="ARBA" id="ARBA00023242"/>
    </source>
</evidence>
<dbReference type="GO" id="GO:0008270">
    <property type="term" value="F:zinc ion binding"/>
    <property type="evidence" value="ECO:0007669"/>
    <property type="project" value="InterPro"/>
</dbReference>
<dbReference type="EMBL" id="FWEW01003840">
    <property type="protein sequence ID" value="SLM41409.1"/>
    <property type="molecule type" value="Genomic_DNA"/>
</dbReference>
<dbReference type="GO" id="GO:0045944">
    <property type="term" value="P:positive regulation of transcription by RNA polymerase II"/>
    <property type="evidence" value="ECO:0007669"/>
    <property type="project" value="TreeGrafter"/>
</dbReference>
<dbReference type="GO" id="GO:0000981">
    <property type="term" value="F:DNA-binding transcription factor activity, RNA polymerase II-specific"/>
    <property type="evidence" value="ECO:0007669"/>
    <property type="project" value="InterPro"/>
</dbReference>